<dbReference type="AlphaFoldDB" id="A0AAI9XPA0"/>
<dbReference type="EMBL" id="MLGG01000014">
    <property type="protein sequence ID" value="KAK1458218.1"/>
    <property type="molecule type" value="Genomic_DNA"/>
</dbReference>
<gene>
    <name evidence="3" type="ORF">CMEL01_15565</name>
</gene>
<evidence type="ECO:0000256" key="2">
    <source>
        <dbReference type="SAM" id="Phobius"/>
    </source>
</evidence>
<organism evidence="3 4">
    <name type="scientific">Colletotrichum melonis</name>
    <dbReference type="NCBI Taxonomy" id="1209925"/>
    <lineage>
        <taxon>Eukaryota</taxon>
        <taxon>Fungi</taxon>
        <taxon>Dikarya</taxon>
        <taxon>Ascomycota</taxon>
        <taxon>Pezizomycotina</taxon>
        <taxon>Sordariomycetes</taxon>
        <taxon>Hypocreomycetidae</taxon>
        <taxon>Glomerellales</taxon>
        <taxon>Glomerellaceae</taxon>
        <taxon>Colletotrichum</taxon>
        <taxon>Colletotrichum acutatum species complex</taxon>
    </lineage>
</organism>
<protein>
    <submittedName>
        <fullName evidence="3">Uncharacterized protein</fullName>
    </submittedName>
</protein>
<evidence type="ECO:0000313" key="3">
    <source>
        <dbReference type="EMBL" id="KAK1458218.1"/>
    </source>
</evidence>
<feature type="compositionally biased region" description="Polar residues" evidence="1">
    <location>
        <begin position="33"/>
        <end position="44"/>
    </location>
</feature>
<keyword evidence="2" id="KW-0472">Membrane</keyword>
<evidence type="ECO:0000313" key="4">
    <source>
        <dbReference type="Proteomes" id="UP001239795"/>
    </source>
</evidence>
<evidence type="ECO:0000256" key="1">
    <source>
        <dbReference type="SAM" id="MobiDB-lite"/>
    </source>
</evidence>
<keyword evidence="4" id="KW-1185">Reference proteome</keyword>
<accession>A0AAI9XPA0</accession>
<reference evidence="3 4" key="1">
    <citation type="submission" date="2016-10" db="EMBL/GenBank/DDBJ databases">
        <title>The genome sequence of Colletotrichum fioriniae PJ7.</title>
        <authorList>
            <person name="Baroncelli R."/>
        </authorList>
    </citation>
    <scope>NUCLEOTIDE SEQUENCE [LARGE SCALE GENOMIC DNA]</scope>
    <source>
        <strain evidence="3">Col 31</strain>
    </source>
</reference>
<sequence length="135" mass="14719">MSRDHNYPSVHPTATSNVRIALNFKPMWHPFETNRSQSSTSATNGIKPASSGSSANSTGTVTVAVVVGLLLLTIIVYMTITEYRKMNTTEGLRVRTKEGKERALVANGSRESFESFESELKEPAPAVIVFSRIAS</sequence>
<dbReference type="Proteomes" id="UP001239795">
    <property type="component" value="Unassembled WGS sequence"/>
</dbReference>
<feature type="region of interest" description="Disordered" evidence="1">
    <location>
        <begin position="33"/>
        <end position="57"/>
    </location>
</feature>
<keyword evidence="2" id="KW-0812">Transmembrane</keyword>
<comment type="caution">
    <text evidence="3">The sequence shown here is derived from an EMBL/GenBank/DDBJ whole genome shotgun (WGS) entry which is preliminary data.</text>
</comment>
<name>A0AAI9XPA0_9PEZI</name>
<proteinExistence type="predicted"/>
<keyword evidence="2" id="KW-1133">Transmembrane helix</keyword>
<feature type="transmembrane region" description="Helical" evidence="2">
    <location>
        <begin position="61"/>
        <end position="80"/>
    </location>
</feature>